<feature type="region of interest" description="Disordered" evidence="1">
    <location>
        <begin position="111"/>
        <end position="199"/>
    </location>
</feature>
<feature type="compositionally biased region" description="Basic and acidic residues" evidence="1">
    <location>
        <begin position="189"/>
        <end position="199"/>
    </location>
</feature>
<dbReference type="GO" id="GO:0003677">
    <property type="term" value="F:DNA binding"/>
    <property type="evidence" value="ECO:0007669"/>
    <property type="project" value="UniProtKB-KW"/>
</dbReference>
<dbReference type="RefSeq" id="WP_307158224.1">
    <property type="nucleotide sequence ID" value="NZ_JAUSWH010000006.1"/>
</dbReference>
<dbReference type="Proteomes" id="UP001235269">
    <property type="component" value="Unassembled WGS sequence"/>
</dbReference>
<evidence type="ECO:0000256" key="1">
    <source>
        <dbReference type="SAM" id="MobiDB-lite"/>
    </source>
</evidence>
<evidence type="ECO:0000313" key="3">
    <source>
        <dbReference type="Proteomes" id="UP001235269"/>
    </source>
</evidence>
<feature type="compositionally biased region" description="Low complexity" evidence="1">
    <location>
        <begin position="123"/>
        <end position="153"/>
    </location>
</feature>
<protein>
    <submittedName>
        <fullName evidence="2">DNA-binding Lrp family transcriptional regulator</fullName>
    </submittedName>
</protein>
<dbReference type="EMBL" id="JAUSWH010000006">
    <property type="protein sequence ID" value="MDQ0456030.1"/>
    <property type="molecule type" value="Genomic_DNA"/>
</dbReference>
<evidence type="ECO:0000313" key="2">
    <source>
        <dbReference type="EMBL" id="MDQ0456030.1"/>
    </source>
</evidence>
<gene>
    <name evidence="2" type="ORF">QO005_002370</name>
</gene>
<organism evidence="2 3">
    <name type="scientific">Rhizobium paknamense</name>
    <dbReference type="NCBI Taxonomy" id="1206817"/>
    <lineage>
        <taxon>Bacteria</taxon>
        <taxon>Pseudomonadati</taxon>
        <taxon>Pseudomonadota</taxon>
        <taxon>Alphaproteobacteria</taxon>
        <taxon>Hyphomicrobiales</taxon>
        <taxon>Rhizobiaceae</taxon>
        <taxon>Rhizobium/Agrobacterium group</taxon>
        <taxon>Rhizobium</taxon>
    </lineage>
</organism>
<reference evidence="2 3" key="1">
    <citation type="submission" date="2023-07" db="EMBL/GenBank/DDBJ databases">
        <title>Genomic Encyclopedia of Type Strains, Phase IV (KMG-IV): sequencing the most valuable type-strain genomes for metagenomic binning, comparative biology and taxonomic classification.</title>
        <authorList>
            <person name="Goeker M."/>
        </authorList>
    </citation>
    <scope>NUCLEOTIDE SEQUENCE [LARGE SCALE GENOMIC DNA]</scope>
    <source>
        <strain evidence="2 3">DSM 100301</strain>
    </source>
</reference>
<dbReference type="SUPFAM" id="SSF46785">
    <property type="entry name" value="Winged helix' DNA-binding domain"/>
    <property type="match status" value="1"/>
</dbReference>
<feature type="compositionally biased region" description="Basic and acidic residues" evidence="1">
    <location>
        <begin position="165"/>
        <end position="180"/>
    </location>
</feature>
<comment type="caution">
    <text evidence="2">The sequence shown here is derived from an EMBL/GenBank/DDBJ whole genome shotgun (WGS) entry which is preliminary data.</text>
</comment>
<sequence length="428" mass="47629">MSSNARFSIIPGWIVTDPRLRGRDLQILCLLGRHTDKQGWCRRSQVKMADQLGCARSTVQLSLDRLIEMGVVERHIVTVNDGRDTAHLYRVVYDRQPPQGYAFDADLDDDENEAELENCSNTPADQSAPPADISAPPADSGSAPPADPGSAPINDPLRTTLSERNGGRGREKQEEKKISSDLEGQEPQASRRAERERSERQFQRWFKTWPGLGDLEFARNAWMALSAEERAACVELTPVYLSWPGRKVTAPAVYLKNRAWEDMPADAAEQQGPTHGAAAYCGKLWMGRWFQELLSPPTGRFMITRTEEAQVSAGKISREALIREKRMRNGWPVANKMLDLARSCEPFVTSLALKPHVAGFQAVSRDSALFQAWQRLHERRGWPQIQKPLGHVWLPAVAPDASDLDAAVEAALANFEQAISEGRGKDAA</sequence>
<proteinExistence type="predicted"/>
<keyword evidence="3" id="KW-1185">Reference proteome</keyword>
<keyword evidence="2" id="KW-0238">DNA-binding</keyword>
<accession>A0ABU0ICQ4</accession>
<name>A0ABU0ICQ4_9HYPH</name>
<dbReference type="InterPro" id="IPR036390">
    <property type="entry name" value="WH_DNA-bd_sf"/>
</dbReference>